<evidence type="ECO:0000313" key="2">
    <source>
        <dbReference type="Proteomes" id="UP000326711"/>
    </source>
</evidence>
<keyword evidence="1" id="KW-0328">Glycosyltransferase</keyword>
<dbReference type="Pfam" id="PF13641">
    <property type="entry name" value="Glyco_tranf_2_3"/>
    <property type="match status" value="1"/>
</dbReference>
<dbReference type="KEGG" id="cuo:CUROG_08080"/>
<reference evidence="2" key="1">
    <citation type="submission" date="2019-10" db="EMBL/GenBank/DDBJ databases">
        <title>Complete genome sequence of Corynebacterium urogenitalis DSM 108747, isolated from the genital tract of a cow.</title>
        <authorList>
            <person name="Ruckert C."/>
            <person name="Ballas P."/>
            <person name="Wagener K."/>
            <person name="Drillich M."/>
            <person name="Kaempfer P."/>
            <person name="Busse H.-J."/>
            <person name="Ehling-Schulz M."/>
        </authorList>
    </citation>
    <scope>NUCLEOTIDE SEQUENCE [LARGE SCALE GENOMIC DNA]</scope>
    <source>
        <strain evidence="2">LMM 1652</strain>
    </source>
</reference>
<dbReference type="OrthoDB" id="9771846at2"/>
<dbReference type="Proteomes" id="UP000326711">
    <property type="component" value="Chromosome"/>
</dbReference>
<sequence>MAPIAIVTVTFSPGEHLGTFVRSIPLACEVGAHVMIVDNGSTDGAPEAVAAEDHGFPVELKHSGGNVGYGVGMNIGVAALREAKDAGKIDSEYLLISNPDVVFTPGAIDRMIEVAENNPRAGAVGPLIREADGSIYPSARSIPRLSTGIGHALLGPIWKSNPWTKRYLADQDMERQRDAGWLSGSCLLMRWDAFDSVNGFDERYFMYMEDVDLGDRLAKAGWRNIYTPAAEISHAQGHSAKKHPEIVLKAHHDSAYRFQADRLPGAVYAPVRLMLKVGLSLRLAVAKFVNNRRG</sequence>
<keyword evidence="1" id="KW-0808">Transferase</keyword>
<keyword evidence="2" id="KW-1185">Reference proteome</keyword>
<gene>
    <name evidence="1" type="primary">wbbL</name>
    <name evidence="1" type="ORF">CUROG_08080</name>
</gene>
<proteinExistence type="predicted"/>
<dbReference type="RefSeq" id="WP_151903265.1">
    <property type="nucleotide sequence ID" value="NZ_CP045032.1"/>
</dbReference>
<dbReference type="SUPFAM" id="SSF53448">
    <property type="entry name" value="Nucleotide-diphospho-sugar transferases"/>
    <property type="match status" value="1"/>
</dbReference>
<dbReference type="EC" id="2.4.1.289" evidence="1"/>
<name>A0A5J6Z7S6_9CORY</name>
<dbReference type="InterPro" id="IPR029044">
    <property type="entry name" value="Nucleotide-diphossugar_trans"/>
</dbReference>
<dbReference type="CDD" id="cd04186">
    <property type="entry name" value="GT_2_like_c"/>
    <property type="match status" value="1"/>
</dbReference>
<accession>A0A5J6Z7S6</accession>
<dbReference type="GO" id="GO:0102096">
    <property type="term" value="F:decaprenyl-N-acetyl-alpha-D-glucosaminyl-pyrophosphate:dTDP-alpha-L-rhamnose rhamnosyltransferase activity"/>
    <property type="evidence" value="ECO:0007669"/>
    <property type="project" value="UniProtKB-EC"/>
</dbReference>
<evidence type="ECO:0000313" key="1">
    <source>
        <dbReference type="EMBL" id="QFQ02964.1"/>
    </source>
</evidence>
<dbReference type="EMBL" id="CP045032">
    <property type="protein sequence ID" value="QFQ02964.1"/>
    <property type="molecule type" value="Genomic_DNA"/>
</dbReference>
<protein>
    <submittedName>
        <fullName evidence="1">N-acetylglucosaminyl-diphospho-decaprenol L-rhamnosyltransferase</fullName>
        <ecNumber evidence="1">2.4.1.289</ecNumber>
    </submittedName>
</protein>
<organism evidence="1 2">
    <name type="scientific">Corynebacterium urogenitale</name>
    <dbReference type="NCBI Taxonomy" id="2487892"/>
    <lineage>
        <taxon>Bacteria</taxon>
        <taxon>Bacillati</taxon>
        <taxon>Actinomycetota</taxon>
        <taxon>Actinomycetes</taxon>
        <taxon>Mycobacteriales</taxon>
        <taxon>Corynebacteriaceae</taxon>
        <taxon>Corynebacterium</taxon>
    </lineage>
</organism>
<dbReference type="PANTHER" id="PTHR43179:SF7">
    <property type="entry name" value="RHAMNOSYLTRANSFERASE WBBL"/>
    <property type="match status" value="1"/>
</dbReference>
<dbReference type="AlphaFoldDB" id="A0A5J6Z7S6"/>
<dbReference type="Gene3D" id="3.90.550.10">
    <property type="entry name" value="Spore Coat Polysaccharide Biosynthesis Protein SpsA, Chain A"/>
    <property type="match status" value="1"/>
</dbReference>
<dbReference type="PANTHER" id="PTHR43179">
    <property type="entry name" value="RHAMNOSYLTRANSFERASE WBBL"/>
    <property type="match status" value="1"/>
</dbReference>